<dbReference type="AlphaFoldDB" id="A0A0J9U2Z9"/>
<reference evidence="2 3" key="1">
    <citation type="submission" date="2011-09" db="EMBL/GenBank/DDBJ databases">
        <title>The Genome Sequence of Plasmodium vivax North Korean.</title>
        <authorList>
            <consortium name="The Broad Institute Genome Sequencing Platform"/>
            <consortium name="The Broad Institute Genome Sequencing Center for Infectious Disease"/>
            <person name="Neafsey D."/>
            <person name="Carlton J."/>
            <person name="Barnwell J."/>
            <person name="Collins W."/>
            <person name="Escalante A."/>
            <person name="Mullikin J."/>
            <person name="Saul A."/>
            <person name="Guigo R."/>
            <person name="Camara F."/>
            <person name="Young S.K."/>
            <person name="Zeng Q."/>
            <person name="Gargeya S."/>
            <person name="Fitzgerald M."/>
            <person name="Haas B."/>
            <person name="Abouelleil A."/>
            <person name="Alvarado L."/>
            <person name="Arachchi H.M."/>
            <person name="Berlin A."/>
            <person name="Brown A."/>
            <person name="Chapman S.B."/>
            <person name="Chen Z."/>
            <person name="Dunbar C."/>
            <person name="Freedman E."/>
            <person name="Gearin G."/>
            <person name="Gellesch M."/>
            <person name="Goldberg J."/>
            <person name="Griggs A."/>
            <person name="Gujja S."/>
            <person name="Heiman D."/>
            <person name="Howarth C."/>
            <person name="Larson L."/>
            <person name="Lui A."/>
            <person name="MacDonald P.J.P."/>
            <person name="Montmayeur A."/>
            <person name="Murphy C."/>
            <person name="Neiman D."/>
            <person name="Pearson M."/>
            <person name="Priest M."/>
            <person name="Roberts A."/>
            <person name="Saif S."/>
            <person name="Shea T."/>
            <person name="Shenoy N."/>
            <person name="Sisk P."/>
            <person name="Stolte C."/>
            <person name="Sykes S."/>
            <person name="Wortman J."/>
            <person name="Nusbaum C."/>
            <person name="Birren B."/>
        </authorList>
    </citation>
    <scope>NUCLEOTIDE SEQUENCE [LARGE SCALE GENOMIC DNA]</scope>
    <source>
        <strain evidence="2 3">North Korean</strain>
    </source>
</reference>
<name>A0A0J9U2Z9_PLAVI</name>
<keyword evidence="1" id="KW-0472">Membrane</keyword>
<evidence type="ECO:0000313" key="3">
    <source>
        <dbReference type="Proteomes" id="UP000053239"/>
    </source>
</evidence>
<dbReference type="EMBL" id="KQ235255">
    <property type="protein sequence ID" value="KNA01528.1"/>
    <property type="molecule type" value="Genomic_DNA"/>
</dbReference>
<sequence length="235" mass="27961">MNSSGSDEKYDSECAQQFSTYFGTTYPFKSDCIKCMKFLKNLDDCPELDYQEQGIIYLYLWLQYYESRNKINNDNTLENMKKLMDSFVTLHNNNTNIDNTYNIHMKGILNDKLNDLFSLYEKFNYLQINQECTKNKCKCAQECVDTYKKSLEKCDTYSNIYLCRELENFRIKYEKHKPSATDCPELDSYLSSYKDYSAYVIILISFITISVLSSLLFILYKVITIFIYFFLYNNF</sequence>
<proteinExistence type="predicted"/>
<keyword evidence="1" id="KW-1133">Transmembrane helix</keyword>
<evidence type="ECO:0008006" key="4">
    <source>
        <dbReference type="Google" id="ProtNLM"/>
    </source>
</evidence>
<dbReference type="OrthoDB" id="387017at2759"/>
<gene>
    <name evidence="2" type="ORF">PVNG_05549</name>
</gene>
<accession>A0A0J9U2Z9</accession>
<protein>
    <recommendedName>
        <fullName evidence="4">Variable surface protein</fullName>
    </recommendedName>
</protein>
<feature type="transmembrane region" description="Helical" evidence="1">
    <location>
        <begin position="198"/>
        <end position="231"/>
    </location>
</feature>
<keyword evidence="1" id="KW-0812">Transmembrane</keyword>
<organism evidence="2 3">
    <name type="scientific">Plasmodium vivax North Korean</name>
    <dbReference type="NCBI Taxonomy" id="1035514"/>
    <lineage>
        <taxon>Eukaryota</taxon>
        <taxon>Sar</taxon>
        <taxon>Alveolata</taxon>
        <taxon>Apicomplexa</taxon>
        <taxon>Aconoidasida</taxon>
        <taxon>Haemosporida</taxon>
        <taxon>Plasmodiidae</taxon>
        <taxon>Plasmodium</taxon>
        <taxon>Plasmodium (Plasmodium)</taxon>
    </lineage>
</organism>
<dbReference type="Proteomes" id="UP000053239">
    <property type="component" value="Unassembled WGS sequence"/>
</dbReference>
<evidence type="ECO:0000256" key="1">
    <source>
        <dbReference type="SAM" id="Phobius"/>
    </source>
</evidence>
<evidence type="ECO:0000313" key="2">
    <source>
        <dbReference type="EMBL" id="KNA01528.1"/>
    </source>
</evidence>